<evidence type="ECO:0000256" key="1">
    <source>
        <dbReference type="SAM" id="MobiDB-lite"/>
    </source>
</evidence>
<protein>
    <submittedName>
        <fullName evidence="2">Uncharacterized protein</fullName>
    </submittedName>
</protein>
<organism evidence="2 3">
    <name type="scientific">Trichormus variabilis NIES-23</name>
    <dbReference type="NCBI Taxonomy" id="1973479"/>
    <lineage>
        <taxon>Bacteria</taxon>
        <taxon>Bacillati</taxon>
        <taxon>Cyanobacteriota</taxon>
        <taxon>Cyanophyceae</taxon>
        <taxon>Nostocales</taxon>
        <taxon>Nostocaceae</taxon>
        <taxon>Trichormus</taxon>
    </lineage>
</organism>
<accession>A0A1Z4KF79</accession>
<dbReference type="AlphaFoldDB" id="A0A1Z4KF79"/>
<reference evidence="2 3" key="1">
    <citation type="submission" date="2017-06" db="EMBL/GenBank/DDBJ databases">
        <title>Genome sequencing of cyanobaciteial culture collection at National Institute for Environmental Studies (NIES).</title>
        <authorList>
            <person name="Hirose Y."/>
            <person name="Shimura Y."/>
            <person name="Fujisawa T."/>
            <person name="Nakamura Y."/>
            <person name="Kawachi M."/>
        </authorList>
    </citation>
    <scope>NUCLEOTIDE SEQUENCE [LARGE SCALE GENOMIC DNA]</scope>
    <source>
        <strain evidence="2 3">NIES-23</strain>
    </source>
</reference>
<evidence type="ECO:0000313" key="2">
    <source>
        <dbReference type="EMBL" id="BAY67523.1"/>
    </source>
</evidence>
<name>A0A1Z4KF79_ANAVA</name>
<proteinExistence type="predicted"/>
<feature type="region of interest" description="Disordered" evidence="1">
    <location>
        <begin position="1"/>
        <end position="32"/>
    </location>
</feature>
<dbReference type="Proteomes" id="UP000217507">
    <property type="component" value="Chromosome"/>
</dbReference>
<dbReference type="EMBL" id="AP018216">
    <property type="protein sequence ID" value="BAY67523.1"/>
    <property type="molecule type" value="Genomic_DNA"/>
</dbReference>
<gene>
    <name evidence="2" type="ORF">NIES23_02970</name>
</gene>
<evidence type="ECO:0000313" key="3">
    <source>
        <dbReference type="Proteomes" id="UP000217507"/>
    </source>
</evidence>
<sequence>MTTIQTICPKAAKKSDKKRQQSFMSMDIGTPRVPLRKAKKIKQEYELLSDWNHAS</sequence>